<dbReference type="SUPFAM" id="SSF54909">
    <property type="entry name" value="Dimeric alpha+beta barrel"/>
    <property type="match status" value="1"/>
</dbReference>
<evidence type="ECO:0000259" key="4">
    <source>
        <dbReference type="PROSITE" id="PS50956"/>
    </source>
</evidence>
<keyword evidence="6" id="KW-1185">Reference proteome</keyword>
<dbReference type="GO" id="GO:0005829">
    <property type="term" value="C:cytosol"/>
    <property type="evidence" value="ECO:0007669"/>
    <property type="project" value="TreeGrafter"/>
</dbReference>
<gene>
    <name evidence="5" type="ORF">IWH25_13920</name>
</gene>
<dbReference type="AlphaFoldDB" id="A0A974PXL7"/>
<dbReference type="PANTHER" id="PTHR30154:SF34">
    <property type="entry name" value="TRANSCRIPTIONAL REGULATOR AZLB"/>
    <property type="match status" value="1"/>
</dbReference>
<dbReference type="PRINTS" id="PR00033">
    <property type="entry name" value="HTHASNC"/>
</dbReference>
<dbReference type="InterPro" id="IPR036388">
    <property type="entry name" value="WH-like_DNA-bd_sf"/>
</dbReference>
<keyword evidence="2" id="KW-0238">DNA-binding</keyword>
<dbReference type="InterPro" id="IPR036390">
    <property type="entry name" value="WH_DNA-bd_sf"/>
</dbReference>
<dbReference type="InterPro" id="IPR019888">
    <property type="entry name" value="Tscrpt_reg_AsnC-like"/>
</dbReference>
<protein>
    <submittedName>
        <fullName evidence="5">Lrp/AsnC family transcriptional regulator</fullName>
    </submittedName>
</protein>
<dbReference type="Pfam" id="PF01037">
    <property type="entry name" value="AsnC_trans_reg"/>
    <property type="match status" value="1"/>
</dbReference>
<dbReference type="PANTHER" id="PTHR30154">
    <property type="entry name" value="LEUCINE-RESPONSIVE REGULATORY PROTEIN"/>
    <property type="match status" value="1"/>
</dbReference>
<dbReference type="GO" id="GO:0043200">
    <property type="term" value="P:response to amino acid"/>
    <property type="evidence" value="ECO:0007669"/>
    <property type="project" value="TreeGrafter"/>
</dbReference>
<organism evidence="5 6">
    <name type="scientific">Azospira restricta</name>
    <dbReference type="NCBI Taxonomy" id="404405"/>
    <lineage>
        <taxon>Bacteria</taxon>
        <taxon>Pseudomonadati</taxon>
        <taxon>Pseudomonadota</taxon>
        <taxon>Betaproteobacteria</taxon>
        <taxon>Rhodocyclales</taxon>
        <taxon>Rhodocyclaceae</taxon>
        <taxon>Azospira</taxon>
    </lineage>
</organism>
<dbReference type="PROSITE" id="PS50956">
    <property type="entry name" value="HTH_ASNC_2"/>
    <property type="match status" value="1"/>
</dbReference>
<dbReference type="Proteomes" id="UP000663444">
    <property type="component" value="Chromosome"/>
</dbReference>
<dbReference type="InterPro" id="IPR011008">
    <property type="entry name" value="Dimeric_a/b-barrel"/>
</dbReference>
<evidence type="ECO:0000313" key="5">
    <source>
        <dbReference type="EMBL" id="QRJ62855.1"/>
    </source>
</evidence>
<evidence type="ECO:0000256" key="1">
    <source>
        <dbReference type="ARBA" id="ARBA00023015"/>
    </source>
</evidence>
<evidence type="ECO:0000256" key="3">
    <source>
        <dbReference type="ARBA" id="ARBA00023163"/>
    </source>
</evidence>
<dbReference type="Gene3D" id="1.10.10.10">
    <property type="entry name" value="Winged helix-like DNA-binding domain superfamily/Winged helix DNA-binding domain"/>
    <property type="match status" value="1"/>
</dbReference>
<dbReference type="GO" id="GO:0043565">
    <property type="term" value="F:sequence-specific DNA binding"/>
    <property type="evidence" value="ECO:0007669"/>
    <property type="project" value="InterPro"/>
</dbReference>
<dbReference type="InterPro" id="IPR019887">
    <property type="entry name" value="Tscrpt_reg_AsnC/Lrp_C"/>
</dbReference>
<name>A0A974PXL7_9RHOO</name>
<sequence>MSELSIDRYDLQLLAALQRNGHTTNAELGEQASLSASQISRRIQRLEDAQVITGYAALLDPHALGLGVTAYAQIVLERHDKTRPAEFERAVTAMPEVLECFAVTGEADYLLRIVAPDLAAFSELMMKRLLNLPGVAQVKTNIALSKVKETHVLPLDHVAQPRPQKRRVKYAG</sequence>
<proteinExistence type="predicted"/>
<accession>A0A974PXL7</accession>
<keyword evidence="1" id="KW-0805">Transcription regulation</keyword>
<keyword evidence="3" id="KW-0804">Transcription</keyword>
<dbReference type="KEGG" id="ares:IWH25_13920"/>
<reference evidence="5" key="1">
    <citation type="submission" date="2020-11" db="EMBL/GenBank/DDBJ databases">
        <title>Azospira restricta DSM 18626 genome sequence.</title>
        <authorList>
            <person name="Moe W.M."/>
        </authorList>
    </citation>
    <scope>NUCLEOTIDE SEQUENCE</scope>
    <source>
        <strain evidence="5">DSM 18626</strain>
    </source>
</reference>
<evidence type="ECO:0000256" key="2">
    <source>
        <dbReference type="ARBA" id="ARBA00023125"/>
    </source>
</evidence>
<dbReference type="InterPro" id="IPR000485">
    <property type="entry name" value="AsnC-type_HTH_dom"/>
</dbReference>
<dbReference type="Gene3D" id="3.30.70.920">
    <property type="match status" value="1"/>
</dbReference>
<dbReference type="EMBL" id="CP064781">
    <property type="protein sequence ID" value="QRJ62855.1"/>
    <property type="molecule type" value="Genomic_DNA"/>
</dbReference>
<evidence type="ECO:0000313" key="6">
    <source>
        <dbReference type="Proteomes" id="UP000663444"/>
    </source>
</evidence>
<dbReference type="RefSeq" id="WP_203386387.1">
    <property type="nucleotide sequence ID" value="NZ_CP064781.1"/>
</dbReference>
<dbReference type="Pfam" id="PF13404">
    <property type="entry name" value="HTH_AsnC-type"/>
    <property type="match status" value="1"/>
</dbReference>
<dbReference type="SMART" id="SM00344">
    <property type="entry name" value="HTH_ASNC"/>
    <property type="match status" value="1"/>
</dbReference>
<feature type="domain" description="HTH asnC-type" evidence="4">
    <location>
        <begin position="6"/>
        <end position="67"/>
    </location>
</feature>
<dbReference type="SUPFAM" id="SSF46785">
    <property type="entry name" value="Winged helix' DNA-binding domain"/>
    <property type="match status" value="1"/>
</dbReference>